<proteinExistence type="predicted"/>
<keyword evidence="4" id="KW-1185">Reference proteome</keyword>
<organism evidence="3 4">
    <name type="scientific">Thermoactinomyces daqus</name>
    <dbReference type="NCBI Taxonomy" id="1329516"/>
    <lineage>
        <taxon>Bacteria</taxon>
        <taxon>Bacillati</taxon>
        <taxon>Bacillota</taxon>
        <taxon>Bacilli</taxon>
        <taxon>Bacillales</taxon>
        <taxon>Thermoactinomycetaceae</taxon>
        <taxon>Thermoactinomyces</taxon>
    </lineage>
</organism>
<feature type="domain" description="AraC-type arabinose-binding/dimerisation" evidence="2">
    <location>
        <begin position="38"/>
        <end position="90"/>
    </location>
</feature>
<dbReference type="InterPro" id="IPR014710">
    <property type="entry name" value="RmlC-like_jellyroll"/>
</dbReference>
<dbReference type="GO" id="GO:0006355">
    <property type="term" value="P:regulation of DNA-templated transcription"/>
    <property type="evidence" value="ECO:0007669"/>
    <property type="project" value="InterPro"/>
</dbReference>
<accession>A0A7W1XBN6</accession>
<reference evidence="3 4" key="1">
    <citation type="submission" date="2020-07" db="EMBL/GenBank/DDBJ databases">
        <authorList>
            <person name="Feng H."/>
        </authorList>
    </citation>
    <scope>NUCLEOTIDE SEQUENCE [LARGE SCALE GENOMIC DNA]</scope>
    <source>
        <strain evidence="4">s-11</strain>
    </source>
</reference>
<protein>
    <submittedName>
        <fullName evidence="3">AraC family ligand binding domain-containing protein</fullName>
    </submittedName>
</protein>
<dbReference type="InterPro" id="IPR003313">
    <property type="entry name" value="AraC-bd"/>
</dbReference>
<dbReference type="RefSeq" id="WP_033101583.1">
    <property type="nucleotide sequence ID" value="NZ_JACEIP010000018.1"/>
</dbReference>
<name>A0A7W1XBN6_9BACL</name>
<keyword evidence="1" id="KW-0238">DNA-binding</keyword>
<gene>
    <name evidence="3" type="ORF">H1164_12055</name>
</gene>
<dbReference type="PANTHER" id="PTHR37694">
    <property type="entry name" value="SLR8022 PROTEIN"/>
    <property type="match status" value="1"/>
</dbReference>
<dbReference type="InterPro" id="IPR011051">
    <property type="entry name" value="RmlC_Cupin_sf"/>
</dbReference>
<dbReference type="Gene3D" id="2.60.120.10">
    <property type="entry name" value="Jelly Rolls"/>
    <property type="match status" value="1"/>
</dbReference>
<dbReference type="Pfam" id="PF02311">
    <property type="entry name" value="AraC_binding"/>
    <property type="match status" value="1"/>
</dbReference>
<evidence type="ECO:0000256" key="1">
    <source>
        <dbReference type="ARBA" id="ARBA00023125"/>
    </source>
</evidence>
<dbReference type="EMBL" id="JACEIP010000018">
    <property type="protein sequence ID" value="MBA4543624.1"/>
    <property type="molecule type" value="Genomic_DNA"/>
</dbReference>
<dbReference type="OrthoDB" id="9793184at2"/>
<dbReference type="SUPFAM" id="SSF51182">
    <property type="entry name" value="RmlC-like cupins"/>
    <property type="match status" value="1"/>
</dbReference>
<dbReference type="AlphaFoldDB" id="A0A7W1XBN6"/>
<dbReference type="GO" id="GO:0003677">
    <property type="term" value="F:DNA binding"/>
    <property type="evidence" value="ECO:0007669"/>
    <property type="project" value="UniProtKB-KW"/>
</dbReference>
<evidence type="ECO:0000259" key="2">
    <source>
        <dbReference type="Pfam" id="PF02311"/>
    </source>
</evidence>
<evidence type="ECO:0000313" key="4">
    <source>
        <dbReference type="Proteomes" id="UP000530514"/>
    </source>
</evidence>
<comment type="caution">
    <text evidence="3">The sequence shown here is derived from an EMBL/GenBank/DDBJ whole genome shotgun (WGS) entry which is preliminary data.</text>
</comment>
<dbReference type="PANTHER" id="PTHR37694:SF1">
    <property type="entry name" value="SLR8022 PROTEIN"/>
    <property type="match status" value="1"/>
</dbReference>
<evidence type="ECO:0000313" key="3">
    <source>
        <dbReference type="EMBL" id="MBA4543624.1"/>
    </source>
</evidence>
<dbReference type="Proteomes" id="UP000530514">
    <property type="component" value="Unassembled WGS sequence"/>
</dbReference>
<sequence length="93" mass="10353">MSVVEIKNQLSGEKGVARSKLLDFEEGAVMNLQLKAGKKIPRHHANCHVIVYVIEGEVLFGVSEQKFHMKSGSLLHMNPFQEHDIAAIEDAID</sequence>